<accession>A0A6A5Z022</accession>
<organism evidence="2 3">
    <name type="scientific">Lophiotrema nucula</name>
    <dbReference type="NCBI Taxonomy" id="690887"/>
    <lineage>
        <taxon>Eukaryota</taxon>
        <taxon>Fungi</taxon>
        <taxon>Dikarya</taxon>
        <taxon>Ascomycota</taxon>
        <taxon>Pezizomycotina</taxon>
        <taxon>Dothideomycetes</taxon>
        <taxon>Pleosporomycetidae</taxon>
        <taxon>Pleosporales</taxon>
        <taxon>Lophiotremataceae</taxon>
        <taxon>Lophiotrema</taxon>
    </lineage>
</organism>
<feature type="compositionally biased region" description="Low complexity" evidence="1">
    <location>
        <begin position="537"/>
        <end position="549"/>
    </location>
</feature>
<proteinExistence type="predicted"/>
<dbReference type="OrthoDB" id="3210378at2759"/>
<feature type="region of interest" description="Disordered" evidence="1">
    <location>
        <begin position="517"/>
        <end position="549"/>
    </location>
</feature>
<dbReference type="EMBL" id="ML977333">
    <property type="protein sequence ID" value="KAF2111691.1"/>
    <property type="molecule type" value="Genomic_DNA"/>
</dbReference>
<dbReference type="AlphaFoldDB" id="A0A6A5Z022"/>
<keyword evidence="3" id="KW-1185">Reference proteome</keyword>
<evidence type="ECO:0000313" key="2">
    <source>
        <dbReference type="EMBL" id="KAF2111691.1"/>
    </source>
</evidence>
<reference evidence="2" key="1">
    <citation type="journal article" date="2020" name="Stud. Mycol.">
        <title>101 Dothideomycetes genomes: a test case for predicting lifestyles and emergence of pathogens.</title>
        <authorList>
            <person name="Haridas S."/>
            <person name="Albert R."/>
            <person name="Binder M."/>
            <person name="Bloem J."/>
            <person name="Labutti K."/>
            <person name="Salamov A."/>
            <person name="Andreopoulos B."/>
            <person name="Baker S."/>
            <person name="Barry K."/>
            <person name="Bills G."/>
            <person name="Bluhm B."/>
            <person name="Cannon C."/>
            <person name="Castanera R."/>
            <person name="Culley D."/>
            <person name="Daum C."/>
            <person name="Ezra D."/>
            <person name="Gonzalez J."/>
            <person name="Henrissat B."/>
            <person name="Kuo A."/>
            <person name="Liang C."/>
            <person name="Lipzen A."/>
            <person name="Lutzoni F."/>
            <person name="Magnuson J."/>
            <person name="Mondo S."/>
            <person name="Nolan M."/>
            <person name="Ohm R."/>
            <person name="Pangilinan J."/>
            <person name="Park H.-J."/>
            <person name="Ramirez L."/>
            <person name="Alfaro M."/>
            <person name="Sun H."/>
            <person name="Tritt A."/>
            <person name="Yoshinaga Y."/>
            <person name="Zwiers L.-H."/>
            <person name="Turgeon B."/>
            <person name="Goodwin S."/>
            <person name="Spatafora J."/>
            <person name="Crous P."/>
            <person name="Grigoriev I."/>
        </authorList>
    </citation>
    <scope>NUCLEOTIDE SEQUENCE</scope>
    <source>
        <strain evidence="2">CBS 627.86</strain>
    </source>
</reference>
<dbReference type="SUPFAM" id="SSF52047">
    <property type="entry name" value="RNI-like"/>
    <property type="match status" value="1"/>
</dbReference>
<feature type="compositionally biased region" description="Low complexity" evidence="1">
    <location>
        <begin position="482"/>
        <end position="499"/>
    </location>
</feature>
<evidence type="ECO:0000256" key="1">
    <source>
        <dbReference type="SAM" id="MobiDB-lite"/>
    </source>
</evidence>
<protein>
    <recommendedName>
        <fullName evidence="4">F-box domain-containing protein</fullName>
    </recommendedName>
</protein>
<feature type="region of interest" description="Disordered" evidence="1">
    <location>
        <begin position="478"/>
        <end position="499"/>
    </location>
</feature>
<evidence type="ECO:0008006" key="4">
    <source>
        <dbReference type="Google" id="ProtNLM"/>
    </source>
</evidence>
<dbReference type="Gene3D" id="3.80.10.10">
    <property type="entry name" value="Ribonuclease Inhibitor"/>
    <property type="match status" value="1"/>
</dbReference>
<sequence length="663" mass="75138">MTSNWSASPIARAHEIPHLTKTPWELDRNKRNSIWRRTKLEHENVFPTHFFKKLPREVYDCIVGQLEQLHFESDQSCPSCYLRDMHSLMLTSRAWDRAATLQMYRKVWVLTNDEHPKMPKLKIKGTGRLKLLRRTLRERQTLARYVKELRVPEFQSLHQDASIEREEIVNLIASIVMSCPNLERLVGFHVPYMYTFDRLSHALSTRKELKERVWLLKENDIDSEDEDEELSNNYYHRANDPTECFLDLNSSHTSLTTLVLHQQQPLSSPLTFRAIIGALRQLPSLRSLSISNLPSATFPNLALNALPPNLQHLRLENLPGINDKGLQRFASSHLTTSLKSLTLINLEISNLLTIAGFLSTRVEQLQRFSLSQHKTPRIPVNTSIPILHSTTLEYVHWEIRSQAETPPMRNSAFASRNASSPSFPFPESEPTSCLATCLLSVSIKNGLFPALRKIRAPHDPQGLLQSLCKPRATALLPSDTALLTSPPRSTTPSPSRLSSFDPLSSYMFPEIAGEVKSHAGSSLDTRADSPMSAGFPSSTNSRTSSDASLSTAITPAYSRLAAQARILEARKQPFMTVKVTDPKGEVRVSRPIFGFLGQLDSKIVYEVKPDRQRLMSMEEREGEREWITGIGDVVGEWEEVGGLVACRHLRQRTHRVVEAMEMF</sequence>
<dbReference type="InterPro" id="IPR032675">
    <property type="entry name" value="LRR_dom_sf"/>
</dbReference>
<dbReference type="Proteomes" id="UP000799770">
    <property type="component" value="Unassembled WGS sequence"/>
</dbReference>
<name>A0A6A5Z022_9PLEO</name>
<gene>
    <name evidence="2" type="ORF">BDV96DRAFT_498801</name>
</gene>
<evidence type="ECO:0000313" key="3">
    <source>
        <dbReference type="Proteomes" id="UP000799770"/>
    </source>
</evidence>